<dbReference type="SUPFAM" id="SSF88659">
    <property type="entry name" value="Sigma3 and sigma4 domains of RNA polymerase sigma factors"/>
    <property type="match status" value="1"/>
</dbReference>
<dbReference type="InterPro" id="IPR014327">
    <property type="entry name" value="RNA_pol_sigma70_bacteroid"/>
</dbReference>
<dbReference type="NCBIfam" id="TIGR02985">
    <property type="entry name" value="Sig70_bacteroi1"/>
    <property type="match status" value="1"/>
</dbReference>
<sequence>MHKIKKIGYHLLGIDLPNGEICLKSLFNEYYDRLVYFSVQLTKDNEQAQDIVQEAFIKYWDNRERISTNPIAIKNYLYSTVKNLSLNALRHNKIVDHYALQQQAYEPIDQPVIDSIIASELLAEIHNAIQSLPENYRVISVKSFFEGKKNQEIADELGISINTVKKQKQKTIQLLRLKLNSEALTILLLIFQ</sequence>
<name>A0A4U0NCI3_9SPHI</name>
<keyword evidence="2" id="KW-0805">Transcription regulation</keyword>
<evidence type="ECO:0000259" key="6">
    <source>
        <dbReference type="Pfam" id="PF08281"/>
    </source>
</evidence>
<dbReference type="InterPro" id="IPR013324">
    <property type="entry name" value="RNA_pol_sigma_r3/r4-like"/>
</dbReference>
<reference evidence="7 8" key="1">
    <citation type="submission" date="2019-04" db="EMBL/GenBank/DDBJ databases">
        <title>Sphingobacterium olei sp. nov., isolated from oil-contaminated soil.</title>
        <authorList>
            <person name="Liu B."/>
        </authorList>
    </citation>
    <scope>NUCLEOTIDE SEQUENCE [LARGE SCALE GENOMIC DNA]</scope>
    <source>
        <strain evidence="7 8">HAL-9</strain>
    </source>
</reference>
<evidence type="ECO:0000313" key="8">
    <source>
        <dbReference type="Proteomes" id="UP000306808"/>
    </source>
</evidence>
<dbReference type="InterPro" id="IPR013325">
    <property type="entry name" value="RNA_pol_sigma_r2"/>
</dbReference>
<accession>A0A4U0NCI3</accession>
<evidence type="ECO:0000256" key="4">
    <source>
        <dbReference type="ARBA" id="ARBA00023163"/>
    </source>
</evidence>
<dbReference type="Pfam" id="PF08281">
    <property type="entry name" value="Sigma70_r4_2"/>
    <property type="match status" value="1"/>
</dbReference>
<dbReference type="AlphaFoldDB" id="A0A4U0NCI3"/>
<dbReference type="InterPro" id="IPR007627">
    <property type="entry name" value="RNA_pol_sigma70_r2"/>
</dbReference>
<keyword evidence="3" id="KW-0731">Sigma factor</keyword>
<dbReference type="EMBL" id="SUME01000011">
    <property type="protein sequence ID" value="TJZ51463.1"/>
    <property type="molecule type" value="Genomic_DNA"/>
</dbReference>
<dbReference type="InterPro" id="IPR039425">
    <property type="entry name" value="RNA_pol_sigma-70-like"/>
</dbReference>
<dbReference type="GO" id="GO:0003677">
    <property type="term" value="F:DNA binding"/>
    <property type="evidence" value="ECO:0007669"/>
    <property type="project" value="InterPro"/>
</dbReference>
<dbReference type="InterPro" id="IPR013249">
    <property type="entry name" value="RNA_pol_sigma70_r4_t2"/>
</dbReference>
<dbReference type="SUPFAM" id="SSF88946">
    <property type="entry name" value="Sigma2 domain of RNA polymerase sigma factors"/>
    <property type="match status" value="1"/>
</dbReference>
<evidence type="ECO:0000256" key="3">
    <source>
        <dbReference type="ARBA" id="ARBA00023082"/>
    </source>
</evidence>
<proteinExistence type="inferred from homology"/>
<dbReference type="PANTHER" id="PTHR43133">
    <property type="entry name" value="RNA POLYMERASE ECF-TYPE SIGMA FACTO"/>
    <property type="match status" value="1"/>
</dbReference>
<dbReference type="InterPro" id="IPR036388">
    <property type="entry name" value="WH-like_DNA-bd_sf"/>
</dbReference>
<dbReference type="InterPro" id="IPR014284">
    <property type="entry name" value="RNA_pol_sigma-70_dom"/>
</dbReference>
<evidence type="ECO:0000313" key="7">
    <source>
        <dbReference type="EMBL" id="TJZ51463.1"/>
    </source>
</evidence>
<gene>
    <name evidence="7" type="ORF">FAZ15_20310</name>
</gene>
<keyword evidence="8" id="KW-1185">Reference proteome</keyword>
<comment type="caution">
    <text evidence="7">The sequence shown here is derived from an EMBL/GenBank/DDBJ whole genome shotgun (WGS) entry which is preliminary data.</text>
</comment>
<comment type="similarity">
    <text evidence="1">Belongs to the sigma-70 factor family. ECF subfamily.</text>
</comment>
<dbReference type="OrthoDB" id="659361at2"/>
<feature type="domain" description="RNA polymerase sigma-70 region 2" evidence="5">
    <location>
        <begin position="26"/>
        <end position="93"/>
    </location>
</feature>
<dbReference type="CDD" id="cd06171">
    <property type="entry name" value="Sigma70_r4"/>
    <property type="match status" value="1"/>
</dbReference>
<keyword evidence="4" id="KW-0804">Transcription</keyword>
<evidence type="ECO:0000256" key="2">
    <source>
        <dbReference type="ARBA" id="ARBA00023015"/>
    </source>
</evidence>
<evidence type="ECO:0000256" key="1">
    <source>
        <dbReference type="ARBA" id="ARBA00010641"/>
    </source>
</evidence>
<dbReference type="NCBIfam" id="TIGR02937">
    <property type="entry name" value="sigma70-ECF"/>
    <property type="match status" value="1"/>
</dbReference>
<dbReference type="Gene3D" id="1.10.10.10">
    <property type="entry name" value="Winged helix-like DNA-binding domain superfamily/Winged helix DNA-binding domain"/>
    <property type="match status" value="1"/>
</dbReference>
<dbReference type="PANTHER" id="PTHR43133:SF46">
    <property type="entry name" value="RNA POLYMERASE SIGMA-70 FACTOR ECF SUBFAMILY"/>
    <property type="match status" value="1"/>
</dbReference>
<protein>
    <submittedName>
        <fullName evidence="7">RNA polymerase sigma-70 factor</fullName>
    </submittedName>
</protein>
<organism evidence="7 8">
    <name type="scientific">Sphingobacterium olei</name>
    <dbReference type="NCBI Taxonomy" id="2571155"/>
    <lineage>
        <taxon>Bacteria</taxon>
        <taxon>Pseudomonadati</taxon>
        <taxon>Bacteroidota</taxon>
        <taxon>Sphingobacteriia</taxon>
        <taxon>Sphingobacteriales</taxon>
        <taxon>Sphingobacteriaceae</taxon>
        <taxon>Sphingobacterium</taxon>
    </lineage>
</organism>
<evidence type="ECO:0000259" key="5">
    <source>
        <dbReference type="Pfam" id="PF04542"/>
    </source>
</evidence>
<dbReference type="Pfam" id="PF04542">
    <property type="entry name" value="Sigma70_r2"/>
    <property type="match status" value="1"/>
</dbReference>
<dbReference type="RefSeq" id="WP_136903203.1">
    <property type="nucleotide sequence ID" value="NZ_SUME01000011.1"/>
</dbReference>
<dbReference type="GO" id="GO:0016987">
    <property type="term" value="F:sigma factor activity"/>
    <property type="evidence" value="ECO:0007669"/>
    <property type="project" value="UniProtKB-KW"/>
</dbReference>
<feature type="domain" description="RNA polymerase sigma factor 70 region 4 type 2" evidence="6">
    <location>
        <begin position="123"/>
        <end position="170"/>
    </location>
</feature>
<dbReference type="GO" id="GO:0006352">
    <property type="term" value="P:DNA-templated transcription initiation"/>
    <property type="evidence" value="ECO:0007669"/>
    <property type="project" value="InterPro"/>
</dbReference>
<dbReference type="Gene3D" id="1.10.1740.10">
    <property type="match status" value="1"/>
</dbReference>
<dbReference type="Proteomes" id="UP000306808">
    <property type="component" value="Unassembled WGS sequence"/>
</dbReference>